<dbReference type="Proteomes" id="UP000010802">
    <property type="component" value="Chromosome"/>
</dbReference>
<dbReference type="GO" id="GO:0016887">
    <property type="term" value="F:ATP hydrolysis activity"/>
    <property type="evidence" value="ECO:0007669"/>
    <property type="project" value="InterPro"/>
</dbReference>
<dbReference type="eggNOG" id="COG1120">
    <property type="taxonomic scope" value="Bacteria"/>
</dbReference>
<dbReference type="HOGENOM" id="CLU_000604_1_11_9"/>
<name>U4QKL3_TEPAE</name>
<reference evidence="6" key="1">
    <citation type="journal article" date="2013" name="Genome Announc.">
        <title>First genome sequence of a syntrophic acetate-oxidizing bacterium, Tepidanaerobacter acetatoxydans strain Re1.</title>
        <authorList>
            <person name="Manzoor S."/>
            <person name="Bongcam-Rudloff E."/>
            <person name="Schnurer A."/>
            <person name="Muller B."/>
        </authorList>
    </citation>
    <scope>NUCLEOTIDE SEQUENCE [LARGE SCALE GENOMIC DNA]</scope>
    <source>
        <strain evidence="6">Re1</strain>
    </source>
</reference>
<dbReference type="PROSITE" id="PS00211">
    <property type="entry name" value="ABC_TRANSPORTER_1"/>
    <property type="match status" value="1"/>
</dbReference>
<evidence type="ECO:0000313" key="6">
    <source>
        <dbReference type="Proteomes" id="UP000010802"/>
    </source>
</evidence>
<keyword evidence="2" id="KW-0547">Nucleotide-binding</keyword>
<dbReference type="PANTHER" id="PTHR42734">
    <property type="entry name" value="METAL TRANSPORT SYSTEM ATP-BINDING PROTEIN TM_0124-RELATED"/>
    <property type="match status" value="1"/>
</dbReference>
<dbReference type="InterPro" id="IPR003439">
    <property type="entry name" value="ABC_transporter-like_ATP-bd"/>
</dbReference>
<gene>
    <name evidence="5" type="ordered locus">TEPIRE1_0471</name>
</gene>
<evidence type="ECO:0000256" key="3">
    <source>
        <dbReference type="ARBA" id="ARBA00022840"/>
    </source>
</evidence>
<dbReference type="AlphaFoldDB" id="U4QKL3"/>
<evidence type="ECO:0000313" key="5">
    <source>
        <dbReference type="EMBL" id="CDI40388.1"/>
    </source>
</evidence>
<evidence type="ECO:0000256" key="1">
    <source>
        <dbReference type="ARBA" id="ARBA00022448"/>
    </source>
</evidence>
<protein>
    <submittedName>
        <fullName evidence="5">Uncharacterized ABC transporter ATP-binding protein HI_1272</fullName>
    </submittedName>
</protein>
<feature type="domain" description="ABC transporter" evidence="4">
    <location>
        <begin position="8"/>
        <end position="243"/>
    </location>
</feature>
<sequence length="265" mass="29126">MEGIKVKLDLNEVAVGYKGIAVLKDVSFTLNTGEVLCILGPNGSGKTTLFKTIMKLKPPLSGVISIDGCDISKWPYDKIATYIGYIPQNYSTVFPYTALEMVLMGRTPGLSIWSVPKAEDIQIALDSMKALSILHLKDKIFTKISGGERQLVLIARAIAQQTKLLIMDEPTNNLDFGNQVLILNQIKKLSQKGIAVIMATHVPEHAFLYADKVLMVKDGYVLAYGKSKEILSEENLKKLYGVNLKLMPVASECYPSFKVCIPGVV</sequence>
<dbReference type="SUPFAM" id="SSF52540">
    <property type="entry name" value="P-loop containing nucleoside triphosphate hydrolases"/>
    <property type="match status" value="1"/>
</dbReference>
<dbReference type="InterPro" id="IPR050153">
    <property type="entry name" value="Metal_Ion_Import_ABC"/>
</dbReference>
<dbReference type="CDD" id="cd03214">
    <property type="entry name" value="ABC_Iron-Siderophores_B12_Hemin"/>
    <property type="match status" value="1"/>
</dbReference>
<evidence type="ECO:0000259" key="4">
    <source>
        <dbReference type="PROSITE" id="PS50893"/>
    </source>
</evidence>
<dbReference type="InterPro" id="IPR027417">
    <property type="entry name" value="P-loop_NTPase"/>
</dbReference>
<evidence type="ECO:0000256" key="2">
    <source>
        <dbReference type="ARBA" id="ARBA00022741"/>
    </source>
</evidence>
<dbReference type="Pfam" id="PF00005">
    <property type="entry name" value="ABC_tran"/>
    <property type="match status" value="1"/>
</dbReference>
<organism evidence="5 6">
    <name type="scientific">Tepidanaerobacter acetatoxydans (strain DSM 21804 / JCM 16047 / Re1)</name>
    <dbReference type="NCBI Taxonomy" id="1209989"/>
    <lineage>
        <taxon>Bacteria</taxon>
        <taxon>Bacillati</taxon>
        <taxon>Bacillota</taxon>
        <taxon>Clostridia</taxon>
        <taxon>Thermosediminibacterales</taxon>
        <taxon>Tepidanaerobacteraceae</taxon>
        <taxon>Tepidanaerobacter</taxon>
    </lineage>
</organism>
<dbReference type="PROSITE" id="PS50893">
    <property type="entry name" value="ABC_TRANSPORTER_2"/>
    <property type="match status" value="1"/>
</dbReference>
<dbReference type="GO" id="GO:0005524">
    <property type="term" value="F:ATP binding"/>
    <property type="evidence" value="ECO:0007669"/>
    <property type="project" value="UniProtKB-KW"/>
</dbReference>
<keyword evidence="6" id="KW-1185">Reference proteome</keyword>
<dbReference type="EMBL" id="HF563609">
    <property type="protein sequence ID" value="CDI40388.1"/>
    <property type="molecule type" value="Genomic_DNA"/>
</dbReference>
<dbReference type="FunFam" id="3.40.50.300:FF:000134">
    <property type="entry name" value="Iron-enterobactin ABC transporter ATP-binding protein"/>
    <property type="match status" value="1"/>
</dbReference>
<accession>U4QKL3</accession>
<dbReference type="STRING" id="1209989.TepRe1_0424"/>
<dbReference type="InterPro" id="IPR017871">
    <property type="entry name" value="ABC_transporter-like_CS"/>
</dbReference>
<dbReference type="KEGG" id="tae:TepiRe1_0471"/>
<proteinExistence type="predicted"/>
<keyword evidence="1" id="KW-0813">Transport</keyword>
<dbReference type="Gene3D" id="3.40.50.300">
    <property type="entry name" value="P-loop containing nucleotide triphosphate hydrolases"/>
    <property type="match status" value="1"/>
</dbReference>
<keyword evidence="3 5" id="KW-0067">ATP-binding</keyword>
<dbReference type="InterPro" id="IPR003593">
    <property type="entry name" value="AAA+_ATPase"/>
</dbReference>
<dbReference type="PANTHER" id="PTHR42734:SF19">
    <property type="entry name" value="IRON COMPOUNDS ABC TRANSPORTER, ATP-BINDING PROTEIN"/>
    <property type="match status" value="1"/>
</dbReference>
<dbReference type="SMART" id="SM00382">
    <property type="entry name" value="AAA"/>
    <property type="match status" value="1"/>
</dbReference>